<evidence type="ECO:0000259" key="8">
    <source>
        <dbReference type="PROSITE" id="PS50109"/>
    </source>
</evidence>
<evidence type="ECO:0000313" key="9">
    <source>
        <dbReference type="EMBL" id="TMI82961.1"/>
    </source>
</evidence>
<dbReference type="AlphaFoldDB" id="A0A537JHE0"/>
<dbReference type="Gene3D" id="3.30.565.10">
    <property type="entry name" value="Histidine kinase-like ATPase, C-terminal domain"/>
    <property type="match status" value="1"/>
</dbReference>
<organism evidence="9 10">
    <name type="scientific">Candidatus Segetimicrobium genomatis</name>
    <dbReference type="NCBI Taxonomy" id="2569760"/>
    <lineage>
        <taxon>Bacteria</taxon>
        <taxon>Bacillati</taxon>
        <taxon>Candidatus Sysuimicrobiota</taxon>
        <taxon>Candidatus Sysuimicrobiia</taxon>
        <taxon>Candidatus Sysuimicrobiales</taxon>
        <taxon>Candidatus Segetimicrobiaceae</taxon>
        <taxon>Candidatus Segetimicrobium</taxon>
    </lineage>
</organism>
<evidence type="ECO:0000256" key="7">
    <source>
        <dbReference type="ARBA" id="ARBA00023136"/>
    </source>
</evidence>
<comment type="catalytic activity">
    <reaction evidence="1">
        <text>ATP + protein L-histidine = ADP + protein N-phospho-L-histidine.</text>
        <dbReference type="EC" id="2.7.13.3"/>
    </reaction>
</comment>
<dbReference type="CDD" id="cd00082">
    <property type="entry name" value="HisKA"/>
    <property type="match status" value="1"/>
</dbReference>
<dbReference type="PRINTS" id="PR00344">
    <property type="entry name" value="BCTRLSENSOR"/>
</dbReference>
<dbReference type="PANTHER" id="PTHR45453:SF1">
    <property type="entry name" value="PHOSPHATE REGULON SENSOR PROTEIN PHOR"/>
    <property type="match status" value="1"/>
</dbReference>
<dbReference type="Pfam" id="PF00512">
    <property type="entry name" value="HisKA"/>
    <property type="match status" value="1"/>
</dbReference>
<dbReference type="PROSITE" id="PS50109">
    <property type="entry name" value="HIS_KIN"/>
    <property type="match status" value="1"/>
</dbReference>
<dbReference type="SMART" id="SM00387">
    <property type="entry name" value="HATPase_c"/>
    <property type="match status" value="1"/>
</dbReference>
<dbReference type="InterPro" id="IPR050351">
    <property type="entry name" value="BphY/WalK/GraS-like"/>
</dbReference>
<evidence type="ECO:0000256" key="3">
    <source>
        <dbReference type="ARBA" id="ARBA00022553"/>
    </source>
</evidence>
<dbReference type="GO" id="GO:0005886">
    <property type="term" value="C:plasma membrane"/>
    <property type="evidence" value="ECO:0007669"/>
    <property type="project" value="TreeGrafter"/>
</dbReference>
<reference evidence="9 10" key="1">
    <citation type="journal article" date="2019" name="Nat. Microbiol.">
        <title>Mediterranean grassland soil C-N compound turnover is dependent on rainfall and depth, and is mediated by genomically divergent microorganisms.</title>
        <authorList>
            <person name="Diamond S."/>
            <person name="Andeer P.F."/>
            <person name="Li Z."/>
            <person name="Crits-Christoph A."/>
            <person name="Burstein D."/>
            <person name="Anantharaman K."/>
            <person name="Lane K.R."/>
            <person name="Thomas B.C."/>
            <person name="Pan C."/>
            <person name="Northen T.R."/>
            <person name="Banfield J.F."/>
        </authorList>
    </citation>
    <scope>NUCLEOTIDE SEQUENCE [LARGE SCALE GENOMIC DNA]</scope>
    <source>
        <strain evidence="9">NP_6</strain>
    </source>
</reference>
<dbReference type="InterPro" id="IPR036097">
    <property type="entry name" value="HisK_dim/P_sf"/>
</dbReference>
<gene>
    <name evidence="9" type="ORF">E6H03_04590</name>
</gene>
<dbReference type="Pfam" id="PF02518">
    <property type="entry name" value="HATPase_c"/>
    <property type="match status" value="1"/>
</dbReference>
<dbReference type="EMBL" id="VBAN01000135">
    <property type="protein sequence ID" value="TMI82961.1"/>
    <property type="molecule type" value="Genomic_DNA"/>
</dbReference>
<evidence type="ECO:0000313" key="10">
    <source>
        <dbReference type="Proteomes" id="UP000318093"/>
    </source>
</evidence>
<keyword evidence="4" id="KW-0808">Transferase</keyword>
<sequence length="233" mass="25373">RQFTANVAHELRTPLTILKGELEVALRRERPPGVYRAAMASMKQEVDRLVRLVEDLLILARADSGVLRLDLRAIAVDTMVRWAEGQFQAAAGEKAIALAVEGTESLRVLGDLDWLRQVLTNLLDNAIRYTPAGGTIRLTWDRDGAFARVRVIDMGCGIAAEDLPHLFDRFYRANRVRAQASGGSGLGLAIAQSIAKAHGGRIDIESRIGSGTTVTVWLPLADAIETEPAPGDR</sequence>
<dbReference type="CDD" id="cd00075">
    <property type="entry name" value="HATPase"/>
    <property type="match status" value="1"/>
</dbReference>
<dbReference type="FunFam" id="3.30.565.10:FF:000006">
    <property type="entry name" value="Sensor histidine kinase WalK"/>
    <property type="match status" value="1"/>
</dbReference>
<keyword evidence="5 9" id="KW-0418">Kinase</keyword>
<dbReference type="GO" id="GO:0016036">
    <property type="term" value="P:cellular response to phosphate starvation"/>
    <property type="evidence" value="ECO:0007669"/>
    <property type="project" value="TreeGrafter"/>
</dbReference>
<evidence type="ECO:0000256" key="6">
    <source>
        <dbReference type="ARBA" id="ARBA00023012"/>
    </source>
</evidence>
<dbReference type="InterPro" id="IPR005467">
    <property type="entry name" value="His_kinase_dom"/>
</dbReference>
<evidence type="ECO:0000256" key="4">
    <source>
        <dbReference type="ARBA" id="ARBA00022679"/>
    </source>
</evidence>
<dbReference type="SMART" id="SM00388">
    <property type="entry name" value="HisKA"/>
    <property type="match status" value="1"/>
</dbReference>
<proteinExistence type="predicted"/>
<dbReference type="InterPro" id="IPR036890">
    <property type="entry name" value="HATPase_C_sf"/>
</dbReference>
<dbReference type="Proteomes" id="UP000318093">
    <property type="component" value="Unassembled WGS sequence"/>
</dbReference>
<dbReference type="InterPro" id="IPR003594">
    <property type="entry name" value="HATPase_dom"/>
</dbReference>
<dbReference type="PANTHER" id="PTHR45453">
    <property type="entry name" value="PHOSPHATE REGULON SENSOR PROTEIN PHOR"/>
    <property type="match status" value="1"/>
</dbReference>
<accession>A0A537JHE0</accession>
<dbReference type="SUPFAM" id="SSF55874">
    <property type="entry name" value="ATPase domain of HSP90 chaperone/DNA topoisomerase II/histidine kinase"/>
    <property type="match status" value="1"/>
</dbReference>
<dbReference type="GO" id="GO:0000155">
    <property type="term" value="F:phosphorelay sensor kinase activity"/>
    <property type="evidence" value="ECO:0007669"/>
    <property type="project" value="InterPro"/>
</dbReference>
<name>A0A537JHE0_9BACT</name>
<dbReference type="InterPro" id="IPR004358">
    <property type="entry name" value="Sig_transdc_His_kin-like_C"/>
</dbReference>
<feature type="domain" description="Histidine kinase" evidence="8">
    <location>
        <begin position="6"/>
        <end position="222"/>
    </location>
</feature>
<comment type="caution">
    <text evidence="9">The sequence shown here is derived from an EMBL/GenBank/DDBJ whole genome shotgun (WGS) entry which is preliminary data.</text>
</comment>
<evidence type="ECO:0000256" key="2">
    <source>
        <dbReference type="ARBA" id="ARBA00012438"/>
    </source>
</evidence>
<dbReference type="Gene3D" id="1.10.287.130">
    <property type="match status" value="1"/>
</dbReference>
<feature type="non-terminal residue" evidence="9">
    <location>
        <position position="1"/>
    </location>
</feature>
<dbReference type="InterPro" id="IPR003661">
    <property type="entry name" value="HisK_dim/P_dom"/>
</dbReference>
<protein>
    <recommendedName>
        <fullName evidence="2">histidine kinase</fullName>
        <ecNumber evidence="2">2.7.13.3</ecNumber>
    </recommendedName>
</protein>
<dbReference type="GO" id="GO:0004721">
    <property type="term" value="F:phosphoprotein phosphatase activity"/>
    <property type="evidence" value="ECO:0007669"/>
    <property type="project" value="TreeGrafter"/>
</dbReference>
<keyword evidence="7" id="KW-0472">Membrane</keyword>
<dbReference type="EC" id="2.7.13.3" evidence="2"/>
<evidence type="ECO:0000256" key="1">
    <source>
        <dbReference type="ARBA" id="ARBA00000085"/>
    </source>
</evidence>
<dbReference type="FunFam" id="1.10.287.130:FF:000001">
    <property type="entry name" value="Two-component sensor histidine kinase"/>
    <property type="match status" value="1"/>
</dbReference>
<evidence type="ECO:0000256" key="5">
    <source>
        <dbReference type="ARBA" id="ARBA00022777"/>
    </source>
</evidence>
<keyword evidence="3" id="KW-0597">Phosphoprotein</keyword>
<keyword evidence="6" id="KW-0902">Two-component regulatory system</keyword>
<dbReference type="SUPFAM" id="SSF47384">
    <property type="entry name" value="Homodimeric domain of signal transducing histidine kinase"/>
    <property type="match status" value="1"/>
</dbReference>